<dbReference type="EC" id="3.1.-.-" evidence="1"/>
<evidence type="ECO:0000313" key="1">
    <source>
        <dbReference type="EMBL" id="RAP71866.1"/>
    </source>
</evidence>
<organism evidence="1 2">
    <name type="scientific">Candidatus Erwinia dacicola</name>
    <dbReference type="NCBI Taxonomy" id="252393"/>
    <lineage>
        <taxon>Bacteria</taxon>
        <taxon>Pseudomonadati</taxon>
        <taxon>Pseudomonadota</taxon>
        <taxon>Gammaproteobacteria</taxon>
        <taxon>Enterobacterales</taxon>
        <taxon>Erwiniaceae</taxon>
        <taxon>Erwinia</taxon>
    </lineage>
</organism>
<name>A0A328TVM8_9GAMM</name>
<sequence length="42" mass="4745">MVGLEVNANHLRSARDGEVRGICCALHYWSPSSSLANRDFRR</sequence>
<keyword evidence="1" id="KW-0378">Hydrolase</keyword>
<dbReference type="Proteomes" id="UP000244334">
    <property type="component" value="Unassembled WGS sequence"/>
</dbReference>
<gene>
    <name evidence="1" type="ORF">ACZ87_01315</name>
</gene>
<comment type="caution">
    <text evidence="1">The sequence shown here is derived from an EMBL/GenBank/DDBJ whole genome shotgun (WGS) entry which is preliminary data.</text>
</comment>
<protein>
    <submittedName>
        <fullName evidence="1">Esterase YdiI domain protein</fullName>
        <ecNumber evidence="1">3.1.-.-</ecNumber>
    </submittedName>
</protein>
<accession>A0A328TVM8</accession>
<dbReference type="GO" id="GO:0016787">
    <property type="term" value="F:hydrolase activity"/>
    <property type="evidence" value="ECO:0007669"/>
    <property type="project" value="UniProtKB-KW"/>
</dbReference>
<dbReference type="AlphaFoldDB" id="A0A328TVM8"/>
<dbReference type="Gene3D" id="3.10.129.10">
    <property type="entry name" value="Hotdog Thioesterase"/>
    <property type="match status" value="1"/>
</dbReference>
<keyword evidence="2" id="KW-1185">Reference proteome</keyword>
<dbReference type="EMBL" id="LJAM02000088">
    <property type="protein sequence ID" value="RAP71866.1"/>
    <property type="molecule type" value="Genomic_DNA"/>
</dbReference>
<evidence type="ECO:0000313" key="2">
    <source>
        <dbReference type="Proteomes" id="UP000244334"/>
    </source>
</evidence>
<proteinExistence type="predicted"/>
<reference evidence="1" key="1">
    <citation type="submission" date="2018-04" db="EMBL/GenBank/DDBJ databases">
        <title>Genomes of the Obligate Erwinia dacicola and Facultative Enterobacter sp. OLF Endosymbionts of the Olive Fruit fly, Bactrocera oleae.</title>
        <authorList>
            <person name="Estes A.M."/>
            <person name="Hearn D.J."/>
            <person name="Agarwal S."/>
            <person name="Pierson E.A."/>
            <person name="Dunning-Hotopp J.C."/>
        </authorList>
    </citation>
    <scope>NUCLEOTIDE SEQUENCE [LARGE SCALE GENOMIC DNA]</scope>
    <source>
        <strain evidence="1">Oroville</strain>
    </source>
</reference>